<dbReference type="VEuPathDB" id="ToxoDB:TGBR9_357670"/>
<organism evidence="3 4">
    <name type="scientific">Toxoplasma gondii TgCATBr9</name>
    <dbReference type="NCBI Taxonomy" id="943120"/>
    <lineage>
        <taxon>Eukaryota</taxon>
        <taxon>Sar</taxon>
        <taxon>Alveolata</taxon>
        <taxon>Apicomplexa</taxon>
        <taxon>Conoidasida</taxon>
        <taxon>Coccidia</taxon>
        <taxon>Eucoccidiorida</taxon>
        <taxon>Eimeriorina</taxon>
        <taxon>Sarcocystidae</taxon>
        <taxon>Toxoplasma</taxon>
    </lineage>
</organism>
<dbReference type="Proteomes" id="UP000244488">
    <property type="component" value="Unassembled WGS sequence"/>
</dbReference>
<sequence length="108" mass="12594">MAAAACRRLRVVPLRFLLSVSSLGQEATETVRLLELRLQRREGSLQICGVADARCVDEVVDHLLDLCASRRAKSRGGRHERERQEREEEGEEEDEEYEEDEEERQKRR</sequence>
<reference evidence="3 4" key="1">
    <citation type="journal article" date="2016" name="Nat. Commun.">
        <title>Local admixture of amplified and diversified secreted pathogenesis determinants shapes mosaic Toxoplasma gondii genomes.</title>
        <authorList>
            <person name="Lorenzi H."/>
            <person name="Khan A."/>
            <person name="Behnke M.S."/>
            <person name="Namasivayam S."/>
            <person name="Swapna L.S."/>
            <person name="Hadjithomas M."/>
            <person name="Karamycheva S."/>
            <person name="Pinney D."/>
            <person name="Brunk B.P."/>
            <person name="Ajioka J.W."/>
            <person name="Ajzenberg D."/>
            <person name="Boothroyd J.C."/>
            <person name="Boyle J.P."/>
            <person name="Darde M.L."/>
            <person name="Diaz-Miranda M.A."/>
            <person name="Dubey J.P."/>
            <person name="Fritz H.M."/>
            <person name="Gennari S.M."/>
            <person name="Gregory B.D."/>
            <person name="Kim K."/>
            <person name="Saeij J.P."/>
            <person name="Su C."/>
            <person name="White M.W."/>
            <person name="Zhu X.Q."/>
            <person name="Howe D.K."/>
            <person name="Rosenthal B.M."/>
            <person name="Grigg M.E."/>
            <person name="Parkinson J."/>
            <person name="Liu L."/>
            <person name="Kissinger J.C."/>
            <person name="Roos D.S."/>
            <person name="Sibley L.D."/>
        </authorList>
    </citation>
    <scope>NUCLEOTIDE SEQUENCE [LARGE SCALE GENOMIC DNA]</scope>
    <source>
        <strain evidence="3 4">TgCATBr9</strain>
    </source>
</reference>
<evidence type="ECO:0000256" key="1">
    <source>
        <dbReference type="SAM" id="MobiDB-lite"/>
    </source>
</evidence>
<name>A0A2T6IUG0_TOXGO</name>
<evidence type="ECO:0000313" key="4">
    <source>
        <dbReference type="Proteomes" id="UP000244488"/>
    </source>
</evidence>
<feature type="signal peptide" evidence="2">
    <location>
        <begin position="1"/>
        <end position="24"/>
    </location>
</feature>
<feature type="compositionally biased region" description="Acidic residues" evidence="1">
    <location>
        <begin position="87"/>
        <end position="102"/>
    </location>
</feature>
<comment type="caution">
    <text evidence="3">The sequence shown here is derived from an EMBL/GenBank/DDBJ whole genome shotgun (WGS) entry which is preliminary data.</text>
</comment>
<feature type="region of interest" description="Disordered" evidence="1">
    <location>
        <begin position="71"/>
        <end position="108"/>
    </location>
</feature>
<evidence type="ECO:0000256" key="2">
    <source>
        <dbReference type="SAM" id="SignalP"/>
    </source>
</evidence>
<feature type="chain" id="PRO_5015729988" evidence="2">
    <location>
        <begin position="25"/>
        <end position="108"/>
    </location>
</feature>
<proteinExistence type="predicted"/>
<keyword evidence="2" id="KW-0732">Signal</keyword>
<evidence type="ECO:0000313" key="3">
    <source>
        <dbReference type="EMBL" id="PUA88972.1"/>
    </source>
</evidence>
<dbReference type="EMBL" id="AFHV02001459">
    <property type="protein sequence ID" value="PUA88972.1"/>
    <property type="molecule type" value="Genomic_DNA"/>
</dbReference>
<gene>
    <name evidence="3" type="ORF">TGBR9_357670</name>
</gene>
<protein>
    <submittedName>
        <fullName evidence="3">Uncharacterized protein</fullName>
    </submittedName>
</protein>
<accession>A0A2T6IUG0</accession>
<dbReference type="AlphaFoldDB" id="A0A2T6IUG0"/>
<feature type="compositionally biased region" description="Basic and acidic residues" evidence="1">
    <location>
        <begin position="77"/>
        <end position="86"/>
    </location>
</feature>